<keyword evidence="9" id="KW-1185">Reference proteome</keyword>
<dbReference type="Ensembl" id="ENSACIT00000015658.1">
    <property type="protein sequence ID" value="ENSACIP00000015248.1"/>
    <property type="gene ID" value="ENSACIG00000011847.1"/>
</dbReference>
<keyword evidence="5" id="KW-0472">Membrane</keyword>
<evidence type="ECO:0000256" key="6">
    <source>
        <dbReference type="ARBA" id="ARBA00023319"/>
    </source>
</evidence>
<evidence type="ECO:0000256" key="2">
    <source>
        <dbReference type="ARBA" id="ARBA00022692"/>
    </source>
</evidence>
<reference evidence="8" key="2">
    <citation type="submission" date="2025-09" db="UniProtKB">
        <authorList>
            <consortium name="Ensembl"/>
        </authorList>
    </citation>
    <scope>IDENTIFICATION</scope>
</reference>
<dbReference type="Pfam" id="PF07686">
    <property type="entry name" value="V-set"/>
    <property type="match status" value="1"/>
</dbReference>
<accession>A0A3Q0S010</accession>
<keyword evidence="2" id="KW-0812">Transmembrane</keyword>
<dbReference type="GO" id="GO:0001817">
    <property type="term" value="P:regulation of cytokine production"/>
    <property type="evidence" value="ECO:0007669"/>
    <property type="project" value="TreeGrafter"/>
</dbReference>
<evidence type="ECO:0000256" key="5">
    <source>
        <dbReference type="ARBA" id="ARBA00023136"/>
    </source>
</evidence>
<evidence type="ECO:0000313" key="9">
    <source>
        <dbReference type="Proteomes" id="UP000261340"/>
    </source>
</evidence>
<dbReference type="InterPro" id="IPR050504">
    <property type="entry name" value="IgSF_BTN/MOG"/>
</dbReference>
<dbReference type="GeneTree" id="ENSGT01050000244843"/>
<dbReference type="SMART" id="SM00409">
    <property type="entry name" value="IG"/>
    <property type="match status" value="1"/>
</dbReference>
<dbReference type="InterPro" id="IPR013106">
    <property type="entry name" value="Ig_V-set"/>
</dbReference>
<dbReference type="PROSITE" id="PS50835">
    <property type="entry name" value="IG_LIKE"/>
    <property type="match status" value="2"/>
</dbReference>
<protein>
    <recommendedName>
        <fullName evidence="7">Ig-like domain-containing protein</fullName>
    </recommendedName>
</protein>
<dbReference type="GO" id="GO:0050852">
    <property type="term" value="P:T cell receptor signaling pathway"/>
    <property type="evidence" value="ECO:0007669"/>
    <property type="project" value="TreeGrafter"/>
</dbReference>
<comment type="subcellular location">
    <subcellularLocation>
        <location evidence="1">Membrane</location>
    </subcellularLocation>
</comment>
<dbReference type="STRING" id="61819.ENSACIP00000015248"/>
<evidence type="ECO:0000256" key="3">
    <source>
        <dbReference type="ARBA" id="ARBA00022729"/>
    </source>
</evidence>
<dbReference type="InterPro" id="IPR053896">
    <property type="entry name" value="BTN3A2-like_Ig-C"/>
</dbReference>
<dbReference type="InterPro" id="IPR036179">
    <property type="entry name" value="Ig-like_dom_sf"/>
</dbReference>
<evidence type="ECO:0000313" key="8">
    <source>
        <dbReference type="Ensembl" id="ENSACIP00000015248.1"/>
    </source>
</evidence>
<dbReference type="SMART" id="SM00406">
    <property type="entry name" value="IGv"/>
    <property type="match status" value="1"/>
</dbReference>
<evidence type="ECO:0000256" key="1">
    <source>
        <dbReference type="ARBA" id="ARBA00004370"/>
    </source>
</evidence>
<reference evidence="8" key="1">
    <citation type="submission" date="2025-08" db="UniProtKB">
        <authorList>
            <consortium name="Ensembl"/>
        </authorList>
    </citation>
    <scope>IDENTIFICATION</scope>
</reference>
<dbReference type="InterPro" id="IPR013783">
    <property type="entry name" value="Ig-like_fold"/>
</dbReference>
<dbReference type="AlphaFoldDB" id="A0A3Q0S010"/>
<keyword evidence="3" id="KW-0732">Signal</keyword>
<dbReference type="FunFam" id="2.60.40.10:FF:000208">
    <property type="entry name" value="Butyrophilin subfamily 1 member A1"/>
    <property type="match status" value="1"/>
</dbReference>
<sequence length="251" mass="28533">MKQFFKIIFRKHGSCVLLTRSRTISSQSAVIGPIQPIVATDGDDIILPCYLYPTMDASDMTVEWTRPDLESRLVHVRPERAELQNPSYKGRTSLFTDELKHGNISLKISKVKLSDEGTYKCFVPDLRRDSAVRLVVGKQTSSGVVLQCESAGWYPEPELLWLDAEGNLLSAGPTETLRGPDDLYTVSSRVTVEKRHGNNFTCRVQQKNIKQYRETHIHVPAICSKSPLFLNYEYLLFQLHTFHTSYSPLIQ</sequence>
<keyword evidence="4" id="KW-1133">Transmembrane helix</keyword>
<feature type="domain" description="Ig-like" evidence="7">
    <location>
        <begin position="137"/>
        <end position="218"/>
    </location>
</feature>
<dbReference type="OMA" id="GWYRDHY"/>
<dbReference type="PANTHER" id="PTHR24100:SF151">
    <property type="entry name" value="ICOS LIGAND"/>
    <property type="match status" value="1"/>
</dbReference>
<dbReference type="SUPFAM" id="SSF48726">
    <property type="entry name" value="Immunoglobulin"/>
    <property type="match status" value="2"/>
</dbReference>
<dbReference type="FunFam" id="2.60.40.10:FF:000088">
    <property type="entry name" value="Butyrophilin subfamily 1 member A1"/>
    <property type="match status" value="1"/>
</dbReference>
<dbReference type="GO" id="GO:0009897">
    <property type="term" value="C:external side of plasma membrane"/>
    <property type="evidence" value="ECO:0007669"/>
    <property type="project" value="TreeGrafter"/>
</dbReference>
<dbReference type="Proteomes" id="UP000261340">
    <property type="component" value="Unplaced"/>
</dbReference>
<dbReference type="InterPro" id="IPR007110">
    <property type="entry name" value="Ig-like_dom"/>
</dbReference>
<dbReference type="InterPro" id="IPR003599">
    <property type="entry name" value="Ig_sub"/>
</dbReference>
<keyword evidence="6" id="KW-0393">Immunoglobulin domain</keyword>
<dbReference type="PANTHER" id="PTHR24100">
    <property type="entry name" value="BUTYROPHILIN"/>
    <property type="match status" value="1"/>
</dbReference>
<name>A0A3Q0S010_AMPCI</name>
<dbReference type="Pfam" id="PF22705">
    <property type="entry name" value="C2-set_3"/>
    <property type="match status" value="1"/>
</dbReference>
<dbReference type="Gene3D" id="2.60.40.10">
    <property type="entry name" value="Immunoglobulins"/>
    <property type="match status" value="2"/>
</dbReference>
<evidence type="ECO:0000259" key="7">
    <source>
        <dbReference type="PROSITE" id="PS50835"/>
    </source>
</evidence>
<feature type="domain" description="Ig-like" evidence="7">
    <location>
        <begin position="27"/>
        <end position="133"/>
    </location>
</feature>
<organism evidence="8 9">
    <name type="scientific">Amphilophus citrinellus</name>
    <name type="common">Midas cichlid</name>
    <name type="synonym">Cichlasoma citrinellum</name>
    <dbReference type="NCBI Taxonomy" id="61819"/>
    <lineage>
        <taxon>Eukaryota</taxon>
        <taxon>Metazoa</taxon>
        <taxon>Chordata</taxon>
        <taxon>Craniata</taxon>
        <taxon>Vertebrata</taxon>
        <taxon>Euteleostomi</taxon>
        <taxon>Actinopterygii</taxon>
        <taxon>Neopterygii</taxon>
        <taxon>Teleostei</taxon>
        <taxon>Neoteleostei</taxon>
        <taxon>Acanthomorphata</taxon>
        <taxon>Ovalentaria</taxon>
        <taxon>Cichlomorphae</taxon>
        <taxon>Cichliformes</taxon>
        <taxon>Cichlidae</taxon>
        <taxon>New World cichlids</taxon>
        <taxon>Cichlasomatinae</taxon>
        <taxon>Heroini</taxon>
        <taxon>Amphilophus</taxon>
    </lineage>
</organism>
<proteinExistence type="predicted"/>
<dbReference type="GO" id="GO:0005102">
    <property type="term" value="F:signaling receptor binding"/>
    <property type="evidence" value="ECO:0007669"/>
    <property type="project" value="TreeGrafter"/>
</dbReference>
<evidence type="ECO:0000256" key="4">
    <source>
        <dbReference type="ARBA" id="ARBA00022989"/>
    </source>
</evidence>